<dbReference type="Gene3D" id="3.10.129.10">
    <property type="entry name" value="Hotdog Thioesterase"/>
    <property type="match status" value="1"/>
</dbReference>
<gene>
    <name evidence="3" type="ordered locus">MEALZ_3631</name>
</gene>
<dbReference type="Proteomes" id="UP000008315">
    <property type="component" value="Chromosome"/>
</dbReference>
<dbReference type="KEGG" id="mah:MEALZ_3631"/>
<dbReference type="Gene3D" id="3.30.300.30">
    <property type="match status" value="1"/>
</dbReference>
<dbReference type="GO" id="GO:0016874">
    <property type="term" value="F:ligase activity"/>
    <property type="evidence" value="ECO:0007669"/>
    <property type="project" value="UniProtKB-KW"/>
</dbReference>
<dbReference type="Pfam" id="PF22818">
    <property type="entry name" value="ApeI-like"/>
    <property type="match status" value="1"/>
</dbReference>
<reference evidence="4" key="1">
    <citation type="journal article" date="2012" name="J. Bacteriol.">
        <title>Genome sequence of the haloalkaliphilic methanotrophic bacterium Methylomicrobium alcaliphilum 20Z.</title>
        <authorList>
            <person name="Vuilleumier S."/>
            <person name="Khmelenina V.N."/>
            <person name="Bringel F."/>
            <person name="Reshetnikov A.S."/>
            <person name="Lajus A."/>
            <person name="Mangenot S."/>
            <person name="Rouy Z."/>
            <person name="Op den Camp H.J."/>
            <person name="Jetten M.S."/>
            <person name="Dispirito A.A."/>
            <person name="Dunfield P."/>
            <person name="Klotz M.G."/>
            <person name="Semrau J.D."/>
            <person name="Stein L.Y."/>
            <person name="Barbe V."/>
            <person name="Medigue C."/>
            <person name="Trotsenko Y.A."/>
            <person name="Kalyuzhnaya M.G."/>
        </authorList>
    </citation>
    <scope>NUCLEOTIDE SEQUENCE [LARGE SCALE GENOMIC DNA]</scope>
    <source>
        <strain evidence="4">DSM 19304 / NCIMB 14124 / VKM B-2133 / 20Z</strain>
    </source>
</reference>
<keyword evidence="4" id="KW-1185">Reference proteome</keyword>
<proteinExistence type="predicted"/>
<dbReference type="InterPro" id="IPR000873">
    <property type="entry name" value="AMP-dep_synth/lig_dom"/>
</dbReference>
<dbReference type="EMBL" id="FO082060">
    <property type="protein sequence ID" value="CCE25289.1"/>
    <property type="molecule type" value="Genomic_DNA"/>
</dbReference>
<sequence>MCVEPIPLSRCALPSHHARTVAVHAGQRLDRRSFCADVAAAAAALQHRTESCHALYHEDAYPFAVLLFALWHSNKKVIIPGNNCQVTADELAGQGVALIGAWHGRESTLASPAEVNIELHALNPTDTSVTLFTSGSNGRPKAIVKNLLQLQREIDALEAQWGRLLGESAAAATVSHQHIYGLLFRLLWPLASGRCFHSQLFLSPEPMLKALAGQPAYWVASPAQLKRLDELTDWAQIAKFSAIFSSGGPLPPNAATQIERLCGQQVIEVYGSSETGGIAWRRSAQDTRWTPFAGIGLSRSEDGRCLLTSPYLPDAVAYPMDDRIELHDEGRFSLLGRLDRIVKVEEKRLSLDALENALSQSGWVEQAHCLLLSNRRDRVAAAIVLTESGLEALRHQGRAAIFKSLRRQLQRAFESVVLPRKWLFFDSLPMTRQGKIDHALLRQLFALDSAKYPQLLYCRIAINSAELEFRIQPELVYFNGHFPGMPILPGVTQLAWAEHYGKLFFSIEQPFLTMEAVKFKKIILPDALIKMALEWRDEAGKLYFDLSSVSESHSSGRMLYGARP</sequence>
<dbReference type="PATRIC" id="fig|271065.3.peg.3748"/>
<keyword evidence="3" id="KW-0436">Ligase</keyword>
<dbReference type="Gene3D" id="3.40.50.12780">
    <property type="entry name" value="N-terminal domain of ligase-like"/>
    <property type="match status" value="1"/>
</dbReference>
<dbReference type="InterPro" id="IPR042099">
    <property type="entry name" value="ANL_N_sf"/>
</dbReference>
<dbReference type="STRING" id="1091494.MEALZ_3631"/>
<dbReference type="InterPro" id="IPR029069">
    <property type="entry name" value="HotDog_dom_sf"/>
</dbReference>
<dbReference type="Pfam" id="PF00501">
    <property type="entry name" value="AMP-binding"/>
    <property type="match status" value="1"/>
</dbReference>
<name>G4SXC5_META2</name>
<evidence type="ECO:0000259" key="1">
    <source>
        <dbReference type="Pfam" id="PF00501"/>
    </source>
</evidence>
<evidence type="ECO:0000313" key="4">
    <source>
        <dbReference type="Proteomes" id="UP000008315"/>
    </source>
</evidence>
<dbReference type="HOGENOM" id="CLU_026234_1_0_6"/>
<dbReference type="AlphaFoldDB" id="G4SXC5"/>
<dbReference type="InterPro" id="IPR054545">
    <property type="entry name" value="ApeI-like"/>
</dbReference>
<protein>
    <submittedName>
        <fullName evidence="3">AMP-dependent synthetase and ligase</fullName>
    </submittedName>
</protein>
<organism evidence="3 4">
    <name type="scientific">Methylotuvimicrobium alcaliphilum (strain DSM 19304 / NCIMB 14124 / VKM B-2133 / 20Z)</name>
    <name type="common">Methylomicrobium alcaliphilum</name>
    <dbReference type="NCBI Taxonomy" id="1091494"/>
    <lineage>
        <taxon>Bacteria</taxon>
        <taxon>Pseudomonadati</taxon>
        <taxon>Pseudomonadota</taxon>
        <taxon>Gammaproteobacteria</taxon>
        <taxon>Methylococcales</taxon>
        <taxon>Methylococcaceae</taxon>
        <taxon>Methylotuvimicrobium</taxon>
    </lineage>
</organism>
<dbReference type="RefSeq" id="WP_014150044.1">
    <property type="nucleotide sequence ID" value="NC_016112.1"/>
</dbReference>
<dbReference type="PANTHER" id="PTHR45398">
    <property type="match status" value="1"/>
</dbReference>
<dbReference type="SUPFAM" id="SSF56801">
    <property type="entry name" value="Acetyl-CoA synthetase-like"/>
    <property type="match status" value="1"/>
</dbReference>
<evidence type="ECO:0000313" key="3">
    <source>
        <dbReference type="EMBL" id="CCE25289.1"/>
    </source>
</evidence>
<dbReference type="PANTHER" id="PTHR45398:SF1">
    <property type="entry name" value="ENZYME, PUTATIVE (JCVI)-RELATED"/>
    <property type="match status" value="1"/>
</dbReference>
<accession>G4SXC5</accession>
<feature type="domain" description="AMP-dependent synthetase/ligase" evidence="1">
    <location>
        <begin position="94"/>
        <end position="296"/>
    </location>
</feature>
<dbReference type="InterPro" id="IPR045851">
    <property type="entry name" value="AMP-bd_C_sf"/>
</dbReference>
<dbReference type="SUPFAM" id="SSF54637">
    <property type="entry name" value="Thioesterase/thiol ester dehydrase-isomerase"/>
    <property type="match status" value="1"/>
</dbReference>
<feature type="domain" description="ApeI dehydratase-like" evidence="2">
    <location>
        <begin position="463"/>
        <end position="557"/>
    </location>
</feature>
<evidence type="ECO:0000259" key="2">
    <source>
        <dbReference type="Pfam" id="PF22818"/>
    </source>
</evidence>